<feature type="binding site" evidence="3">
    <location>
        <position position="176"/>
    </location>
    <ligand>
        <name>Cu cation</name>
        <dbReference type="ChEBI" id="CHEBI:23378"/>
    </ligand>
</feature>
<dbReference type="PANTHER" id="PTHR12151">
    <property type="entry name" value="ELECTRON TRANSPORT PROTIN SCO1/SENC FAMILY MEMBER"/>
    <property type="match status" value="1"/>
</dbReference>
<accession>A0A0R2TZP0</accession>
<evidence type="ECO:0000313" key="8">
    <source>
        <dbReference type="Proteomes" id="UP000051213"/>
    </source>
</evidence>
<sequence>MADQQVGIRRTIIVIVCFMVLVICGFIWRMNQPVIMSLQDLRINGAIVLNTPRKFSDFDLVDHRGDAFTLERLKGQWSMIFFGFTNCPDICPTTLVTLNDIYSTLKDSEKENLQIIMVSLDPERDTVEKLGQYMPYFNTEFIGVTGNKHFIKRFTAEVNIAYNQVPLEGDDYTVDHSSQIVLVNPNGHYHGFFKSPHSEIMIRKTWRSIYGTF</sequence>
<evidence type="ECO:0000256" key="5">
    <source>
        <dbReference type="SAM" id="Phobius"/>
    </source>
</evidence>
<feature type="binding site" evidence="3">
    <location>
        <position position="91"/>
    </location>
    <ligand>
        <name>Cu cation</name>
        <dbReference type="ChEBI" id="CHEBI:23378"/>
    </ligand>
</feature>
<dbReference type="SUPFAM" id="SSF52833">
    <property type="entry name" value="Thioredoxin-like"/>
    <property type="match status" value="1"/>
</dbReference>
<name>A0A0R2TZP0_9GAMM</name>
<dbReference type="FunFam" id="3.40.30.10:FF:000013">
    <property type="entry name" value="Blast:Protein SCO1 homolog, mitochondrial"/>
    <property type="match status" value="1"/>
</dbReference>
<dbReference type="InterPro" id="IPR003782">
    <property type="entry name" value="SCO1/SenC"/>
</dbReference>
<keyword evidence="2 3" id="KW-0186">Copper</keyword>
<comment type="similarity">
    <text evidence="1">Belongs to the SCO1/2 family.</text>
</comment>
<evidence type="ECO:0000313" key="7">
    <source>
        <dbReference type="EMBL" id="KRO92324.1"/>
    </source>
</evidence>
<dbReference type="CDD" id="cd02968">
    <property type="entry name" value="SCO"/>
    <property type="match status" value="1"/>
</dbReference>
<feature type="binding site" evidence="3">
    <location>
        <position position="87"/>
    </location>
    <ligand>
        <name>Cu cation</name>
        <dbReference type="ChEBI" id="CHEBI:23378"/>
    </ligand>
</feature>
<dbReference type="EMBL" id="LICA01000347">
    <property type="protein sequence ID" value="KRO92324.1"/>
    <property type="molecule type" value="Genomic_DNA"/>
</dbReference>
<dbReference type="InterPro" id="IPR036249">
    <property type="entry name" value="Thioredoxin-like_sf"/>
</dbReference>
<feature type="disulfide bond" description="Redox-active" evidence="4">
    <location>
        <begin position="87"/>
        <end position="91"/>
    </location>
</feature>
<evidence type="ECO:0000256" key="3">
    <source>
        <dbReference type="PIRSR" id="PIRSR603782-1"/>
    </source>
</evidence>
<keyword evidence="4" id="KW-1015">Disulfide bond</keyword>
<keyword evidence="5" id="KW-0472">Membrane</keyword>
<dbReference type="GO" id="GO:0046872">
    <property type="term" value="F:metal ion binding"/>
    <property type="evidence" value="ECO:0007669"/>
    <property type="project" value="UniProtKB-KW"/>
</dbReference>
<protein>
    <submittedName>
        <fullName evidence="7">Electron transporter SenC</fullName>
    </submittedName>
</protein>
<keyword evidence="5" id="KW-0812">Transmembrane</keyword>
<evidence type="ECO:0000256" key="4">
    <source>
        <dbReference type="PIRSR" id="PIRSR603782-2"/>
    </source>
</evidence>
<dbReference type="InterPro" id="IPR013766">
    <property type="entry name" value="Thioredoxin_domain"/>
</dbReference>
<keyword evidence="3" id="KW-0479">Metal-binding</keyword>
<gene>
    <name evidence="7" type="ORF">ABS24_09875</name>
</gene>
<dbReference type="Proteomes" id="UP000051213">
    <property type="component" value="Unassembled WGS sequence"/>
</dbReference>
<comment type="caution">
    <text evidence="7">The sequence shown here is derived from an EMBL/GenBank/DDBJ whole genome shotgun (WGS) entry which is preliminary data.</text>
</comment>
<dbReference type="Pfam" id="PF02630">
    <property type="entry name" value="SCO1-SenC"/>
    <property type="match status" value="1"/>
</dbReference>
<dbReference type="AlphaFoldDB" id="A0A0R2TZP0"/>
<evidence type="ECO:0000256" key="1">
    <source>
        <dbReference type="ARBA" id="ARBA00010996"/>
    </source>
</evidence>
<keyword evidence="5" id="KW-1133">Transmembrane helix</keyword>
<dbReference type="PANTHER" id="PTHR12151:SF25">
    <property type="entry name" value="LINALOOL DEHYDRATASE_ISOMERASE DOMAIN-CONTAINING PROTEIN"/>
    <property type="match status" value="1"/>
</dbReference>
<dbReference type="PROSITE" id="PS51352">
    <property type="entry name" value="THIOREDOXIN_2"/>
    <property type="match status" value="1"/>
</dbReference>
<reference evidence="7 8" key="1">
    <citation type="submission" date="2015-10" db="EMBL/GenBank/DDBJ databases">
        <title>Metagenome-Assembled Genomes uncover a global brackish microbiome.</title>
        <authorList>
            <person name="Hugerth L.W."/>
            <person name="Larsson J."/>
            <person name="Alneberg J."/>
            <person name="Lindh M.V."/>
            <person name="Legrand C."/>
            <person name="Pinhassi J."/>
            <person name="Andersson A.F."/>
        </authorList>
    </citation>
    <scope>NUCLEOTIDE SEQUENCE [LARGE SCALE GENOMIC DNA]</scope>
    <source>
        <strain evidence="7">BACL26 MAG-121220-bin70</strain>
    </source>
</reference>
<dbReference type="Gene3D" id="3.40.30.10">
    <property type="entry name" value="Glutaredoxin"/>
    <property type="match status" value="1"/>
</dbReference>
<proteinExistence type="inferred from homology"/>
<feature type="transmembrane region" description="Helical" evidence="5">
    <location>
        <begin position="12"/>
        <end position="30"/>
    </location>
</feature>
<organism evidence="7 8">
    <name type="scientific">SAR92 bacterium BACL26 MAG-121220-bin70</name>
    <dbReference type="NCBI Taxonomy" id="1655626"/>
    <lineage>
        <taxon>Bacteria</taxon>
        <taxon>Pseudomonadati</taxon>
        <taxon>Pseudomonadota</taxon>
        <taxon>Gammaproteobacteria</taxon>
        <taxon>Cellvibrionales</taxon>
        <taxon>Porticoccaceae</taxon>
        <taxon>SAR92 clade</taxon>
    </lineage>
</organism>
<feature type="domain" description="Thioredoxin" evidence="6">
    <location>
        <begin position="49"/>
        <end position="175"/>
    </location>
</feature>
<evidence type="ECO:0000259" key="6">
    <source>
        <dbReference type="PROSITE" id="PS51352"/>
    </source>
</evidence>
<evidence type="ECO:0000256" key="2">
    <source>
        <dbReference type="ARBA" id="ARBA00023008"/>
    </source>
</evidence>